<organism evidence="2 3">
    <name type="scientific">Metallosphaera yellowstonensis MK1</name>
    <dbReference type="NCBI Taxonomy" id="671065"/>
    <lineage>
        <taxon>Archaea</taxon>
        <taxon>Thermoproteota</taxon>
        <taxon>Thermoprotei</taxon>
        <taxon>Sulfolobales</taxon>
        <taxon>Sulfolobaceae</taxon>
        <taxon>Metallosphaera</taxon>
    </lineage>
</organism>
<dbReference type="EMBL" id="JH597768">
    <property type="protein sequence ID" value="EHP69476.1"/>
    <property type="molecule type" value="Genomic_DNA"/>
</dbReference>
<dbReference type="OrthoDB" id="35908at2157"/>
<dbReference type="SUPFAM" id="SSF159659">
    <property type="entry name" value="Cgl1923-like"/>
    <property type="match status" value="1"/>
</dbReference>
<evidence type="ECO:0000313" key="2">
    <source>
        <dbReference type="EMBL" id="EHP69476.1"/>
    </source>
</evidence>
<dbReference type="STRING" id="671065.MetMK1DRAFT_00022390"/>
<dbReference type="InterPro" id="IPR038389">
    <property type="entry name" value="PSMG2_sf"/>
</dbReference>
<protein>
    <submittedName>
        <fullName evidence="2">ATP-grasp superfamily enzyme</fullName>
    </submittedName>
</protein>
<keyword evidence="3" id="KW-1185">Reference proteome</keyword>
<dbReference type="PANTHER" id="PTHR35610">
    <property type="entry name" value="3-ISOPROPYLMALATE DEHYDRATASE-RELATED"/>
    <property type="match status" value="1"/>
</dbReference>
<accession>H2C6P9</accession>
<proteinExistence type="predicted"/>
<dbReference type="Pfam" id="PF09754">
    <property type="entry name" value="PAC2"/>
    <property type="match status" value="1"/>
</dbReference>
<sequence length="238" mass="27603">MKVILKDINESEIKDAKFITGFRTIGEVGYLAVRHIIMKRKMRRVGFVITKFLRDVTFLDDYGVATPFELFYDDEFHVLVLLNHLLPFQKEWSQFSHGMIRWLKRHQIEEAILVGGLDKRYKDVQENVRWLKTSKSGIELNYPLLNKQLIMVGPLALFTVYAEIEDVPATVILPYADRERLDPAAAASAVEAINSITGFKIGVEELYEDAKKIEQELQRQLELIQKEMSRGGVDRHYM</sequence>
<dbReference type="RefSeq" id="WP_009073572.1">
    <property type="nucleotide sequence ID" value="NZ_JH597768.1"/>
</dbReference>
<feature type="coiled-coil region" evidence="1">
    <location>
        <begin position="203"/>
        <end position="230"/>
    </location>
</feature>
<dbReference type="InterPro" id="IPR019151">
    <property type="entry name" value="Proteasome_assmbl_chaperone_2"/>
</dbReference>
<dbReference type="eggNOG" id="arCOG00347">
    <property type="taxonomic scope" value="Archaea"/>
</dbReference>
<dbReference type="HOGENOM" id="CLU_075000_2_0_2"/>
<dbReference type="Gene3D" id="3.40.50.10900">
    <property type="entry name" value="PAC-like subunit"/>
    <property type="match status" value="1"/>
</dbReference>
<evidence type="ECO:0000313" key="3">
    <source>
        <dbReference type="Proteomes" id="UP000003980"/>
    </source>
</evidence>
<dbReference type="Proteomes" id="UP000003980">
    <property type="component" value="Unassembled WGS sequence"/>
</dbReference>
<reference evidence="2 3" key="1">
    <citation type="submission" date="2012-01" db="EMBL/GenBank/DDBJ databases">
        <title>Improved High-Quality Draft sequence of Metallosphaera yellowstonensis MK1.</title>
        <authorList>
            <consortium name="US DOE Joint Genome Institute"/>
            <person name="Lucas S."/>
            <person name="Han J."/>
            <person name="Cheng J.-F."/>
            <person name="Goodwin L."/>
            <person name="Pitluck S."/>
            <person name="Peters L."/>
            <person name="Teshima H."/>
            <person name="Detter J.C."/>
            <person name="Han C."/>
            <person name="Tapia R."/>
            <person name="Land M."/>
            <person name="Hauser L."/>
            <person name="Kyrpides N."/>
            <person name="Kozubal M."/>
            <person name="Macur R.E."/>
            <person name="Jay Z."/>
            <person name="Inskeep W."/>
            <person name="Woyke T."/>
        </authorList>
    </citation>
    <scope>NUCLEOTIDE SEQUENCE [LARGE SCALE GENOMIC DNA]</scope>
    <source>
        <strain evidence="2 3">MK1</strain>
    </source>
</reference>
<dbReference type="AlphaFoldDB" id="H2C6P9"/>
<evidence type="ECO:0000256" key="1">
    <source>
        <dbReference type="SAM" id="Coils"/>
    </source>
</evidence>
<keyword evidence="1" id="KW-0175">Coiled coil</keyword>
<name>H2C6P9_9CREN</name>
<gene>
    <name evidence="2" type="ORF">MetMK1DRAFT_00022390</name>
</gene>
<dbReference type="PANTHER" id="PTHR35610:SF3">
    <property type="entry name" value="PROTEASOME ASSEMBLY CHAPERONE FAMILY PROTEIN"/>
    <property type="match status" value="1"/>
</dbReference>